<evidence type="ECO:0000259" key="13">
    <source>
        <dbReference type="PROSITE" id="PS51194"/>
    </source>
</evidence>
<sequence length="1577" mass="176037">MEREPDRHIQRLLQPAASYDIPNRPSSRYQQDEGEASEWRFGPGPGQRQTMQEPVAMGHTYAPDFTDRSQLQSGSSTARARLSFPLPSMYNQPEREPRTITNADNHFRFTQNLRNGVPLRQALPGQLSIQSADPISPLATAMLMQQPLSFRQAQPEQGINWDLQHGQGLLRRETVLPTESLGSFVSNMSAHQSTLQRQPDFGHSTIFQGLPANRLNQLQPQKQQITPPFNLNAFTRSPHAHQSPYSSSPLAGQGSSPTARASLRRISNRTFPTTGSVGAVAGEHIDVPQTPRRQTAYPVHKTAPQTLALSHVPPMAHGIQLISPHDLPDRFRQIFPYQLFNAAQSKCFPSIYRTNDNVVVSAPTGSGKTVLLELAICKAVEGFGTGEFKIVYQAPTKSLCSERVRDWGTKFSHLNLPCAELTGDTSQAEMARVRNASIIVTTPEKWDSITRKWSDHQKLVQMVKLFLIDEVHILKDARGATLEAVVSRMKSMGANVRFVALSATVPNSEDIAVWLGRDHTNPQIPAHRETFGEDFRPVKLQKFVHGFDGNTNEFAFEKLLDGKLPALLRKYSQKKPIMVFCFTRKSCETTAKMLAEWWTRQSPADRAWPAPLKTAVVHDKELQLVVPSGVSYHHAGLDPQDRTAIETGFLKGNINVICCTSTLAVGVNLPCHTVVLKGTVGFQDSRVVELSDLEVMQMLGRAGRPQFDNSAVAVIMTRNEKFNRYKKMVSGQDILESTLHLNLIEHLNSEISLGTIRNIYDAKKWLCGTFLSVRLRQNPKYYKIEGTSPDGDADRRLEQVCERDVSLLQEHKLVSNGDRIGCTEYGAAMSRYMVQFETMKLLLSIPPRASTEQILHTICQAAEFRDLRMKSNERQFFREFNKSPFLKYPIREAITTTPHKVSLLIQIQLGGIEDPAEKNFISVRRQFGIEKGIIFERIQRLMYCIIDCKAHDSDSISTRHALDLARSISAGFWEYSNLQLRQVPQIGPVATRKLVSNSVQTIDELGKMDTATIERLMLRIASEIVGRVTAKSKGLPKILVKARLSYENNKVPVWKSRKPSVTFMAETTDGKLVHFWRGNVSKLEKGFDAKFTVELSAPHVEIKCWIACEDIVGTVKSCLLQHNMPVSEFPLTTPATNPKAATKPATKQSMIEELDEFGSDDIEDGDLITAAKSVEITADYDFDDFHDIDDADLISNSKADPSEKGKEKVARKASEVENLASFQMANGKWTCNHSCRDGQLLKNGKPCKHLCCSEGVDKPRKLKRKPSLGANSKNEEVIGTDGEKGEGKKTAVARTSQKSKPKLKLGNYNDRNSQDAELIDLSNTLSPVRYSDFAPLDYRKLHKLHTSVQADKPSLRLTQKALFSYASGKEPDISFLTEKNTGEFSEVDEYGDEPDFPSPMDLLGNDDFASPTNLLGDDDDPFKDDLDIYESEISNNRNATGLVPGLSSSYQDNSIDSLEASMMEFEDPVMARSETPNMKSSFANEMFDFDAFGGNDEELLPAFTASAELEKLTPSVPTFSSAPKRPLSTGPEESTLKHRRINASDESTARTTSLPEWVSEFDPDFIGDLIGYVDFID</sequence>
<evidence type="ECO:0000259" key="12">
    <source>
        <dbReference type="PROSITE" id="PS51192"/>
    </source>
</evidence>
<dbReference type="PROSITE" id="PS51192">
    <property type="entry name" value="HELICASE_ATP_BIND_1"/>
    <property type="match status" value="1"/>
</dbReference>
<dbReference type="SMART" id="SM00487">
    <property type="entry name" value="DEXDc"/>
    <property type="match status" value="1"/>
</dbReference>
<dbReference type="InterPro" id="IPR052247">
    <property type="entry name" value="Meiotic_Crossover_Helicase"/>
</dbReference>
<dbReference type="EC" id="5.6.2.4" evidence="9"/>
<gene>
    <name evidence="14" type="ORF">VTL71DRAFT_741</name>
</gene>
<evidence type="ECO:0000313" key="14">
    <source>
        <dbReference type="EMBL" id="KAL2075798.1"/>
    </source>
</evidence>
<dbReference type="Gene3D" id="1.10.10.10">
    <property type="entry name" value="Winged helix-like DNA-binding domain superfamily/Winged helix DNA-binding domain"/>
    <property type="match status" value="1"/>
</dbReference>
<dbReference type="InterPro" id="IPR001650">
    <property type="entry name" value="Helicase_C-like"/>
</dbReference>
<dbReference type="SUPFAM" id="SSF52540">
    <property type="entry name" value="P-loop containing nucleoside triphosphate hydrolases"/>
    <property type="match status" value="1"/>
</dbReference>
<dbReference type="Pfam" id="PF00270">
    <property type="entry name" value="DEAD"/>
    <property type="match status" value="1"/>
</dbReference>
<feature type="domain" description="Helicase C-terminal" evidence="13">
    <location>
        <begin position="563"/>
        <end position="751"/>
    </location>
</feature>
<dbReference type="InterPro" id="IPR036390">
    <property type="entry name" value="WH_DNA-bd_sf"/>
</dbReference>
<evidence type="ECO:0000256" key="7">
    <source>
        <dbReference type="ARBA" id="ARBA00023254"/>
    </source>
</evidence>
<proteinExistence type="inferred from homology"/>
<comment type="catalytic activity">
    <reaction evidence="8">
        <text>Couples ATP hydrolysis with the unwinding of duplex DNA by translocating in the 3'-5' direction.</text>
        <dbReference type="EC" id="5.6.2.4"/>
    </reaction>
</comment>
<dbReference type="InterPro" id="IPR036388">
    <property type="entry name" value="WH-like_DNA-bd_sf"/>
</dbReference>
<feature type="compositionally biased region" description="Basic and acidic residues" evidence="11">
    <location>
        <begin position="1273"/>
        <end position="1289"/>
    </location>
</feature>
<dbReference type="Pfam" id="PF00271">
    <property type="entry name" value="Helicase_C"/>
    <property type="match status" value="1"/>
</dbReference>
<evidence type="ECO:0000313" key="15">
    <source>
        <dbReference type="Proteomes" id="UP001595075"/>
    </source>
</evidence>
<dbReference type="SMART" id="SM00490">
    <property type="entry name" value="HELICc"/>
    <property type="match status" value="1"/>
</dbReference>
<evidence type="ECO:0000256" key="2">
    <source>
        <dbReference type="ARBA" id="ARBA00022741"/>
    </source>
</evidence>
<evidence type="ECO:0000256" key="4">
    <source>
        <dbReference type="ARBA" id="ARBA00022806"/>
    </source>
</evidence>
<dbReference type="PROSITE" id="PS51194">
    <property type="entry name" value="HELICASE_CTER"/>
    <property type="match status" value="1"/>
</dbReference>
<feature type="region of interest" description="Disordered" evidence="11">
    <location>
        <begin position="1515"/>
        <end position="1552"/>
    </location>
</feature>
<dbReference type="InterPro" id="IPR014001">
    <property type="entry name" value="Helicase_ATP-bd"/>
</dbReference>
<feature type="region of interest" description="Disordered" evidence="11">
    <location>
        <begin position="1"/>
        <end position="49"/>
    </location>
</feature>
<keyword evidence="7" id="KW-0469">Meiosis</keyword>
<keyword evidence="15" id="KW-1185">Reference proteome</keyword>
<accession>A0ABR4D0W3</accession>
<keyword evidence="6" id="KW-0413">Isomerase</keyword>
<evidence type="ECO:0000256" key="5">
    <source>
        <dbReference type="ARBA" id="ARBA00022840"/>
    </source>
</evidence>
<dbReference type="SMART" id="SM00973">
    <property type="entry name" value="Sec63"/>
    <property type="match status" value="1"/>
</dbReference>
<evidence type="ECO:0000256" key="3">
    <source>
        <dbReference type="ARBA" id="ARBA00022801"/>
    </source>
</evidence>
<keyword evidence="3" id="KW-0378">Hydrolase</keyword>
<dbReference type="InterPro" id="IPR027417">
    <property type="entry name" value="P-loop_NTPase"/>
</dbReference>
<dbReference type="CDD" id="cd18795">
    <property type="entry name" value="SF2_C_Ski2"/>
    <property type="match status" value="1"/>
</dbReference>
<dbReference type="PANTHER" id="PTHR47835:SF3">
    <property type="entry name" value="HELICASE FOR MEIOSIS 1"/>
    <property type="match status" value="1"/>
</dbReference>
<evidence type="ECO:0000256" key="6">
    <source>
        <dbReference type="ARBA" id="ARBA00023235"/>
    </source>
</evidence>
<evidence type="ECO:0000256" key="1">
    <source>
        <dbReference type="ARBA" id="ARBA00010140"/>
    </source>
</evidence>
<feature type="compositionally biased region" description="Polar residues" evidence="11">
    <location>
        <begin position="243"/>
        <end position="259"/>
    </location>
</feature>
<dbReference type="SUPFAM" id="SSF158702">
    <property type="entry name" value="Sec63 N-terminal domain-like"/>
    <property type="match status" value="1"/>
</dbReference>
<keyword evidence="4" id="KW-0347">Helicase</keyword>
<organism evidence="14 15">
    <name type="scientific">Oculimacula yallundae</name>
    <dbReference type="NCBI Taxonomy" id="86028"/>
    <lineage>
        <taxon>Eukaryota</taxon>
        <taxon>Fungi</taxon>
        <taxon>Dikarya</taxon>
        <taxon>Ascomycota</taxon>
        <taxon>Pezizomycotina</taxon>
        <taxon>Leotiomycetes</taxon>
        <taxon>Helotiales</taxon>
        <taxon>Ploettnerulaceae</taxon>
        <taxon>Oculimacula</taxon>
    </lineage>
</organism>
<comment type="similarity">
    <text evidence="1">Belongs to the helicase family. SKI2 subfamily.</text>
</comment>
<keyword evidence="5" id="KW-0067">ATP-binding</keyword>
<evidence type="ECO:0000256" key="11">
    <source>
        <dbReference type="SAM" id="MobiDB-lite"/>
    </source>
</evidence>
<dbReference type="Pfam" id="PF23445">
    <property type="entry name" value="WHD_SNRNP200"/>
    <property type="match status" value="1"/>
</dbReference>
<reference evidence="14 15" key="1">
    <citation type="journal article" date="2024" name="Commun. Biol.">
        <title>Comparative genomic analysis of thermophilic fungi reveals convergent evolutionary adaptations and gene losses.</title>
        <authorList>
            <person name="Steindorff A.S."/>
            <person name="Aguilar-Pontes M.V."/>
            <person name="Robinson A.J."/>
            <person name="Andreopoulos B."/>
            <person name="LaButti K."/>
            <person name="Kuo A."/>
            <person name="Mondo S."/>
            <person name="Riley R."/>
            <person name="Otillar R."/>
            <person name="Haridas S."/>
            <person name="Lipzen A."/>
            <person name="Grimwood J."/>
            <person name="Schmutz J."/>
            <person name="Clum A."/>
            <person name="Reid I.D."/>
            <person name="Moisan M.C."/>
            <person name="Butler G."/>
            <person name="Nguyen T.T.M."/>
            <person name="Dewar K."/>
            <person name="Conant G."/>
            <person name="Drula E."/>
            <person name="Henrissat B."/>
            <person name="Hansel C."/>
            <person name="Singer S."/>
            <person name="Hutchinson M.I."/>
            <person name="de Vries R.P."/>
            <person name="Natvig D.O."/>
            <person name="Powell A.J."/>
            <person name="Tsang A."/>
            <person name="Grigoriev I.V."/>
        </authorList>
    </citation>
    <scope>NUCLEOTIDE SEQUENCE [LARGE SCALE GENOMIC DNA]</scope>
    <source>
        <strain evidence="14 15">CBS 494.80</strain>
    </source>
</reference>
<protein>
    <recommendedName>
        <fullName evidence="9">DNA 3'-5' helicase</fullName>
        <ecNumber evidence="9">5.6.2.4</ecNumber>
    </recommendedName>
</protein>
<dbReference type="InterPro" id="IPR011545">
    <property type="entry name" value="DEAD/DEAH_box_helicase_dom"/>
</dbReference>
<feature type="region of interest" description="Disordered" evidence="11">
    <location>
        <begin position="233"/>
        <end position="260"/>
    </location>
</feature>
<comment type="caution">
    <text evidence="14">The sequence shown here is derived from an EMBL/GenBank/DDBJ whole genome shotgun (WGS) entry which is preliminary data.</text>
</comment>
<evidence type="ECO:0000256" key="9">
    <source>
        <dbReference type="ARBA" id="ARBA00034808"/>
    </source>
</evidence>
<dbReference type="Proteomes" id="UP001595075">
    <property type="component" value="Unassembled WGS sequence"/>
</dbReference>
<evidence type="ECO:0000256" key="10">
    <source>
        <dbReference type="ARBA" id="ARBA00048988"/>
    </source>
</evidence>
<dbReference type="InterPro" id="IPR004179">
    <property type="entry name" value="Sec63-dom"/>
</dbReference>
<comment type="catalytic activity">
    <reaction evidence="10">
        <text>ATP + H2O = ADP + phosphate + H(+)</text>
        <dbReference type="Rhea" id="RHEA:13065"/>
        <dbReference type="ChEBI" id="CHEBI:15377"/>
        <dbReference type="ChEBI" id="CHEBI:15378"/>
        <dbReference type="ChEBI" id="CHEBI:30616"/>
        <dbReference type="ChEBI" id="CHEBI:43474"/>
        <dbReference type="ChEBI" id="CHEBI:456216"/>
        <dbReference type="EC" id="5.6.2.4"/>
    </reaction>
</comment>
<feature type="domain" description="Helicase ATP-binding" evidence="12">
    <location>
        <begin position="349"/>
        <end position="523"/>
    </location>
</feature>
<dbReference type="Pfam" id="PF02889">
    <property type="entry name" value="Sec63"/>
    <property type="match status" value="1"/>
</dbReference>
<feature type="region of interest" description="Disordered" evidence="11">
    <location>
        <begin position="1261"/>
        <end position="1309"/>
    </location>
</feature>
<dbReference type="Gene3D" id="3.40.50.300">
    <property type="entry name" value="P-loop containing nucleotide triphosphate hydrolases"/>
    <property type="match status" value="2"/>
</dbReference>
<dbReference type="InterPro" id="IPR057842">
    <property type="entry name" value="WH_MER3"/>
</dbReference>
<dbReference type="SUPFAM" id="SSF46785">
    <property type="entry name" value="Winged helix' DNA-binding domain"/>
    <property type="match status" value="1"/>
</dbReference>
<dbReference type="PANTHER" id="PTHR47835">
    <property type="entry name" value="HFM1, ATP DEPENDENT DNA HELICASE HOMOLOG"/>
    <property type="match status" value="1"/>
</dbReference>
<dbReference type="EMBL" id="JAZHXI010000001">
    <property type="protein sequence ID" value="KAL2075798.1"/>
    <property type="molecule type" value="Genomic_DNA"/>
</dbReference>
<evidence type="ECO:0000256" key="8">
    <source>
        <dbReference type="ARBA" id="ARBA00034617"/>
    </source>
</evidence>
<keyword evidence="2" id="KW-0547">Nucleotide-binding</keyword>
<name>A0ABR4D0W3_9HELO</name>
<dbReference type="Gene3D" id="1.10.3380.10">
    <property type="entry name" value="Sec63 N-terminal domain-like domain"/>
    <property type="match status" value="1"/>
</dbReference>